<reference evidence="9" key="1">
    <citation type="submission" date="2019-06" db="EMBL/GenBank/DDBJ databases">
        <authorList>
            <consortium name="Wellcome Sanger Institute Data Sharing"/>
        </authorList>
    </citation>
    <scope>NUCLEOTIDE SEQUENCE [LARGE SCALE GENOMIC DNA]</scope>
</reference>
<reference evidence="9" key="3">
    <citation type="submission" date="2025-09" db="UniProtKB">
        <authorList>
            <consortium name="Ensembl"/>
        </authorList>
    </citation>
    <scope>IDENTIFICATION</scope>
</reference>
<dbReference type="PROSITE" id="PS50089">
    <property type="entry name" value="ZF_RING_2"/>
    <property type="match status" value="1"/>
</dbReference>
<evidence type="ECO:0000256" key="7">
    <source>
        <dbReference type="SAM" id="MobiDB-lite"/>
    </source>
</evidence>
<dbReference type="Pfam" id="PF00622">
    <property type="entry name" value="SPRY"/>
    <property type="match status" value="1"/>
</dbReference>
<organism evidence="9 10">
    <name type="scientific">Sphaeramia orbicularis</name>
    <name type="common">orbiculate cardinalfish</name>
    <dbReference type="NCBI Taxonomy" id="375764"/>
    <lineage>
        <taxon>Eukaryota</taxon>
        <taxon>Metazoa</taxon>
        <taxon>Chordata</taxon>
        <taxon>Craniata</taxon>
        <taxon>Vertebrata</taxon>
        <taxon>Euteleostomi</taxon>
        <taxon>Actinopterygii</taxon>
        <taxon>Neopterygii</taxon>
        <taxon>Teleostei</taxon>
        <taxon>Neoteleostei</taxon>
        <taxon>Acanthomorphata</taxon>
        <taxon>Gobiaria</taxon>
        <taxon>Kurtiformes</taxon>
        <taxon>Apogonoidei</taxon>
        <taxon>Apogonidae</taxon>
        <taxon>Apogoninae</taxon>
        <taxon>Sphaeramia</taxon>
    </lineage>
</organism>
<keyword evidence="2" id="KW-0479">Metal-binding</keyword>
<evidence type="ECO:0000256" key="1">
    <source>
        <dbReference type="ARBA" id="ARBA00022588"/>
    </source>
</evidence>
<dbReference type="InParanoid" id="A0A672YE87"/>
<dbReference type="Ensembl" id="ENSSORT00005001581.1">
    <property type="protein sequence ID" value="ENSSORP00005001536.1"/>
    <property type="gene ID" value="ENSSORG00005000957.1"/>
</dbReference>
<dbReference type="Pfam" id="PF13445">
    <property type="entry name" value="zf-RING_UBOX"/>
    <property type="match status" value="1"/>
</dbReference>
<evidence type="ECO:0000259" key="8">
    <source>
        <dbReference type="PROSITE" id="PS50089"/>
    </source>
</evidence>
<dbReference type="RefSeq" id="XP_030012881.1">
    <property type="nucleotide sequence ID" value="XM_030157021.1"/>
</dbReference>
<keyword evidence="10" id="KW-1185">Reference proteome</keyword>
<feature type="region of interest" description="Disordered" evidence="7">
    <location>
        <begin position="181"/>
        <end position="223"/>
    </location>
</feature>
<evidence type="ECO:0000256" key="6">
    <source>
        <dbReference type="PROSITE-ProRule" id="PRU00175"/>
    </source>
</evidence>
<accession>A0A672YE87</accession>
<dbReference type="InterPro" id="IPR043136">
    <property type="entry name" value="B30.2/SPRY_sf"/>
</dbReference>
<dbReference type="InterPro" id="IPR051051">
    <property type="entry name" value="E3_ubiq-ligase_TRIM/RNF"/>
</dbReference>
<evidence type="ECO:0000256" key="5">
    <source>
        <dbReference type="ARBA" id="ARBA00022859"/>
    </source>
</evidence>
<evidence type="ECO:0000313" key="9">
    <source>
        <dbReference type="Ensembl" id="ENSSORP00005001536.1"/>
    </source>
</evidence>
<dbReference type="InterPro" id="IPR001841">
    <property type="entry name" value="Znf_RING"/>
</dbReference>
<dbReference type="AlphaFoldDB" id="A0A672YE87"/>
<dbReference type="GO" id="GO:0008270">
    <property type="term" value="F:zinc ion binding"/>
    <property type="evidence" value="ECO:0007669"/>
    <property type="project" value="UniProtKB-KW"/>
</dbReference>
<dbReference type="GeneID" id="115434891"/>
<sequence>MATVSSFLSEDQFLCSICLEVFTNPVSIPCGHNFCKACISRHWKDKEQCQCPLCKEEFSKGLKLCVNTTFREVVEKFKKNYIVPKNETPVKPEDVLCDCCLDSKYKASKTCLVCLASYCETHLESHLRVPALKRHKLTDPVQNLEKKICRKHNMILESLCSNDPTPACALCIKHDTAPVKKEHEHQKPPMVNKNEEVRGRKGKQRKNAKRKNDKHEAPANSVEDSEDSSDVYLWCNQYFINFSKVPFNSAISKGRFYYEVDIEGQNSWDLGVISESLRWKRTLRPNDMNRCWFIRLLNCSECRARNSNEEKMPQRVWVCVDYDQGRVLFCDADTRAPFFMISQCRFRQKIFLFFEPVPLIKCPPCIKQHMAQKPVDKWLGIFVVFILMICLMFSI</sequence>
<evidence type="ECO:0000256" key="3">
    <source>
        <dbReference type="ARBA" id="ARBA00022771"/>
    </source>
</evidence>
<dbReference type="InterPro" id="IPR003877">
    <property type="entry name" value="SPRY_dom"/>
</dbReference>
<dbReference type="PANTHER" id="PTHR25465">
    <property type="entry name" value="B-BOX DOMAIN CONTAINING"/>
    <property type="match status" value="1"/>
</dbReference>
<dbReference type="Gene3D" id="2.60.120.920">
    <property type="match status" value="1"/>
</dbReference>
<feature type="domain" description="RING-type" evidence="8">
    <location>
        <begin position="15"/>
        <end position="55"/>
    </location>
</feature>
<feature type="compositionally biased region" description="Basic residues" evidence="7">
    <location>
        <begin position="200"/>
        <end position="212"/>
    </location>
</feature>
<keyword evidence="1" id="KW-0399">Innate immunity</keyword>
<dbReference type="InterPro" id="IPR027370">
    <property type="entry name" value="Znf-RING_euk"/>
</dbReference>
<dbReference type="PROSITE" id="PS00518">
    <property type="entry name" value="ZF_RING_1"/>
    <property type="match status" value="1"/>
</dbReference>
<dbReference type="Proteomes" id="UP000472271">
    <property type="component" value="Chromosome 16"/>
</dbReference>
<dbReference type="Gene3D" id="4.10.830.40">
    <property type="match status" value="1"/>
</dbReference>
<name>A0A672YE87_9TELE</name>
<feature type="compositionally biased region" description="Basic and acidic residues" evidence="7">
    <location>
        <begin position="181"/>
        <end position="199"/>
    </location>
</feature>
<dbReference type="InterPro" id="IPR013083">
    <property type="entry name" value="Znf_RING/FYVE/PHD"/>
</dbReference>
<dbReference type="Gene3D" id="3.30.40.10">
    <property type="entry name" value="Zinc/RING finger domain, C3HC4 (zinc finger)"/>
    <property type="match status" value="1"/>
</dbReference>
<evidence type="ECO:0000256" key="2">
    <source>
        <dbReference type="ARBA" id="ARBA00022723"/>
    </source>
</evidence>
<dbReference type="SUPFAM" id="SSF49899">
    <property type="entry name" value="Concanavalin A-like lectins/glucanases"/>
    <property type="match status" value="1"/>
</dbReference>
<dbReference type="GO" id="GO:0045087">
    <property type="term" value="P:innate immune response"/>
    <property type="evidence" value="ECO:0007669"/>
    <property type="project" value="UniProtKB-KW"/>
</dbReference>
<keyword evidence="3 6" id="KW-0863">Zinc-finger</keyword>
<reference evidence="9" key="2">
    <citation type="submission" date="2025-08" db="UniProtKB">
        <authorList>
            <consortium name="Ensembl"/>
        </authorList>
    </citation>
    <scope>IDENTIFICATION</scope>
</reference>
<dbReference type="InterPro" id="IPR017907">
    <property type="entry name" value="Znf_RING_CS"/>
</dbReference>
<keyword evidence="5" id="KW-0391">Immunity</keyword>
<proteinExistence type="predicted"/>
<evidence type="ECO:0000313" key="10">
    <source>
        <dbReference type="Proteomes" id="UP000472271"/>
    </source>
</evidence>
<dbReference type="SUPFAM" id="SSF57850">
    <property type="entry name" value="RING/U-box"/>
    <property type="match status" value="1"/>
</dbReference>
<dbReference type="SUPFAM" id="SSF57845">
    <property type="entry name" value="B-box zinc-binding domain"/>
    <property type="match status" value="1"/>
</dbReference>
<dbReference type="PANTHER" id="PTHR25465:SF32">
    <property type="entry name" value="BLOODTHIRSTY-RELATED GENE FAMILY, MEMBER 16 ISOFORM X1-RELATED"/>
    <property type="match status" value="1"/>
</dbReference>
<dbReference type="SMART" id="SM00184">
    <property type="entry name" value="RING"/>
    <property type="match status" value="1"/>
</dbReference>
<evidence type="ECO:0000256" key="4">
    <source>
        <dbReference type="ARBA" id="ARBA00022833"/>
    </source>
</evidence>
<dbReference type="OrthoDB" id="6105938at2759"/>
<protein>
    <submittedName>
        <fullName evidence="9">E3 ubiquitin/ISG15 ligase TRIM25-like</fullName>
    </submittedName>
</protein>
<gene>
    <name evidence="9" type="primary">LOC115434891</name>
</gene>
<dbReference type="InterPro" id="IPR013320">
    <property type="entry name" value="ConA-like_dom_sf"/>
</dbReference>
<keyword evidence="4" id="KW-0862">Zinc</keyword>